<dbReference type="InterPro" id="IPR036915">
    <property type="entry name" value="Cyclin-like_sf"/>
</dbReference>
<feature type="compositionally biased region" description="Basic and acidic residues" evidence="1">
    <location>
        <begin position="257"/>
        <end position="267"/>
    </location>
</feature>
<evidence type="ECO:0000313" key="3">
    <source>
        <dbReference type="EMBL" id="CAH0389327.1"/>
    </source>
</evidence>
<dbReference type="Pfam" id="PF00134">
    <property type="entry name" value="Cyclin_N"/>
    <property type="match status" value="1"/>
</dbReference>
<feature type="region of interest" description="Disordered" evidence="1">
    <location>
        <begin position="309"/>
        <end position="328"/>
    </location>
</feature>
<dbReference type="SUPFAM" id="SSF47954">
    <property type="entry name" value="Cyclin-like"/>
    <property type="match status" value="1"/>
</dbReference>
<dbReference type="InterPro" id="IPR006671">
    <property type="entry name" value="Cyclin_N"/>
</dbReference>
<evidence type="ECO:0000256" key="1">
    <source>
        <dbReference type="SAM" id="MobiDB-lite"/>
    </source>
</evidence>
<name>A0A9P0AAZ6_BEMTA</name>
<keyword evidence="4" id="KW-1185">Reference proteome</keyword>
<dbReference type="CDD" id="cd20556">
    <property type="entry name" value="CYCLIN_CABLES"/>
    <property type="match status" value="1"/>
</dbReference>
<dbReference type="AlphaFoldDB" id="A0A9P0AAZ6"/>
<gene>
    <name evidence="3" type="ORF">BEMITA_LOCUS8165</name>
</gene>
<reference evidence="3" key="1">
    <citation type="submission" date="2021-12" db="EMBL/GenBank/DDBJ databases">
        <authorList>
            <person name="King R."/>
        </authorList>
    </citation>
    <scope>NUCLEOTIDE SEQUENCE</scope>
</reference>
<feature type="region of interest" description="Disordered" evidence="1">
    <location>
        <begin position="1"/>
        <end position="20"/>
    </location>
</feature>
<dbReference type="EMBL" id="OU963865">
    <property type="protein sequence ID" value="CAH0389327.1"/>
    <property type="molecule type" value="Genomic_DNA"/>
</dbReference>
<accession>A0A9P0AAZ6</accession>
<protein>
    <recommendedName>
        <fullName evidence="2">Cyclin N-terminal domain-containing protein</fullName>
    </recommendedName>
</protein>
<proteinExistence type="predicted"/>
<evidence type="ECO:0000313" key="4">
    <source>
        <dbReference type="Proteomes" id="UP001152759"/>
    </source>
</evidence>
<dbReference type="PIRSF" id="PIRSF025798">
    <property type="entry name" value="Cables"/>
    <property type="match status" value="1"/>
</dbReference>
<dbReference type="PANTHER" id="PTHR22896:SF0">
    <property type="entry name" value="CYCLIN N-TERMINAL DOMAIN-CONTAINING PROTEIN"/>
    <property type="match status" value="1"/>
</dbReference>
<dbReference type="KEGG" id="btab:109042520"/>
<dbReference type="GO" id="GO:0051726">
    <property type="term" value="P:regulation of cell cycle"/>
    <property type="evidence" value="ECO:0007669"/>
    <property type="project" value="InterPro"/>
</dbReference>
<organism evidence="3 4">
    <name type="scientific">Bemisia tabaci</name>
    <name type="common">Sweetpotato whitefly</name>
    <name type="synonym">Aleurodes tabaci</name>
    <dbReference type="NCBI Taxonomy" id="7038"/>
    <lineage>
        <taxon>Eukaryota</taxon>
        <taxon>Metazoa</taxon>
        <taxon>Ecdysozoa</taxon>
        <taxon>Arthropoda</taxon>
        <taxon>Hexapoda</taxon>
        <taxon>Insecta</taxon>
        <taxon>Pterygota</taxon>
        <taxon>Neoptera</taxon>
        <taxon>Paraneoptera</taxon>
        <taxon>Hemiptera</taxon>
        <taxon>Sternorrhyncha</taxon>
        <taxon>Aleyrodoidea</taxon>
        <taxon>Aleyrodidae</taxon>
        <taxon>Aleyrodinae</taxon>
        <taxon>Bemisia</taxon>
    </lineage>
</organism>
<feature type="compositionally biased region" description="Low complexity" evidence="1">
    <location>
        <begin position="7"/>
        <end position="18"/>
    </location>
</feature>
<dbReference type="OrthoDB" id="5353095at2759"/>
<dbReference type="Gene3D" id="1.10.472.10">
    <property type="entry name" value="Cyclin-like"/>
    <property type="match status" value="1"/>
</dbReference>
<feature type="region of interest" description="Disordered" evidence="1">
    <location>
        <begin position="257"/>
        <end position="277"/>
    </location>
</feature>
<dbReference type="PANTHER" id="PTHR22896">
    <property type="entry name" value="CDK5 AND ABL1 ENZYME SUBSTRATE 1"/>
    <property type="match status" value="1"/>
</dbReference>
<dbReference type="Proteomes" id="UP001152759">
    <property type="component" value="Chromosome 4"/>
</dbReference>
<sequence length="516" mass="57947">MEDDRCSSLSDSEEGLSLQHSSMARLKRENFQRRAAAIRFLTSISLDGSESQKQQKKEYVFEEEVDEGSSEEELNVVISQVAGSTVIIEPPTLRKIVRQLGVTPAELSMGIPASTKLSCSSLSKVAELEGGRCFATTSFRERVNTVGGDGAPRSRKILGFRKKGVPNQSSISDERALHPFSSSESLGSGGLDAFSFLKSNFVSVRNKSATICEVPHKQDVDVVRPEWGMKLDNRRLILVSPHKFPFGIFSSIPFDKASREPRKDERGRRRNTSSNRPLSLDNLDAFHMLCIEKGAEGQEMSYARFLHQSHNQETGRGRKATSSSISGNAEISKEWDSPNFYAPNLLDDPELIAGKHSTLITFTSYCTSIIEYVRSEDLKKELNDKFKEKFPEVQLTLSKLRSLKRDMRKSVKQDAADLLTVAQAYVYFEKLILRNCINKENRKLCAAASLLLSAKLNDVKGENLKQLMERMESVFRLTRKDIIACEFAVLVALEFGLIIPVSQIMPHYQRLMLNET</sequence>
<evidence type="ECO:0000259" key="2">
    <source>
        <dbReference type="Pfam" id="PF00134"/>
    </source>
</evidence>
<feature type="domain" description="Cyclin N-terminal" evidence="2">
    <location>
        <begin position="407"/>
        <end position="497"/>
    </location>
</feature>
<dbReference type="InterPro" id="IPR012388">
    <property type="entry name" value="CABLES1/2"/>
</dbReference>